<feature type="region of interest" description="Disordered" evidence="1">
    <location>
        <begin position="271"/>
        <end position="353"/>
    </location>
</feature>
<proteinExistence type="predicted"/>
<feature type="compositionally biased region" description="Basic and acidic residues" evidence="1">
    <location>
        <begin position="1"/>
        <end position="11"/>
    </location>
</feature>
<comment type="caution">
    <text evidence="3">The sequence shown here is derived from an EMBL/GenBank/DDBJ whole genome shotgun (WGS) entry which is preliminary data.</text>
</comment>
<keyword evidence="4" id="KW-1185">Reference proteome</keyword>
<dbReference type="AlphaFoldDB" id="A0A4S8ISK6"/>
<reference evidence="3 4" key="1">
    <citation type="journal article" date="2019" name="Nat. Plants">
        <title>Genome sequencing of Musa balbisiana reveals subgenome evolution and function divergence in polyploid bananas.</title>
        <authorList>
            <person name="Yao X."/>
        </authorList>
    </citation>
    <scope>NUCLEOTIDE SEQUENCE [LARGE SCALE GENOMIC DNA]</scope>
    <source>
        <strain evidence="4">cv. DH-PKW</strain>
        <tissue evidence="3">Leaves</tissue>
    </source>
</reference>
<feature type="region of interest" description="Disordered" evidence="1">
    <location>
        <begin position="398"/>
        <end position="446"/>
    </location>
</feature>
<evidence type="ECO:0000313" key="3">
    <source>
        <dbReference type="EMBL" id="THU51673.1"/>
    </source>
</evidence>
<dbReference type="PANTHER" id="PTHR35499">
    <property type="entry name" value="OS05G0128300 PROTEIN"/>
    <property type="match status" value="1"/>
</dbReference>
<feature type="compositionally biased region" description="Polar residues" evidence="1">
    <location>
        <begin position="423"/>
        <end position="445"/>
    </location>
</feature>
<accession>A0A4S8ISK6</accession>
<gene>
    <name evidence="3" type="ORF">C4D60_Mb06t33530</name>
</gene>
<dbReference type="InterPro" id="IPR032795">
    <property type="entry name" value="DUF3741-assoc"/>
</dbReference>
<feature type="compositionally biased region" description="Low complexity" evidence="1">
    <location>
        <begin position="310"/>
        <end position="320"/>
    </location>
</feature>
<dbReference type="PANTHER" id="PTHR35499:SF1">
    <property type="entry name" value="DUF3741 DOMAIN-CONTAINING PROTEIN"/>
    <property type="match status" value="1"/>
</dbReference>
<dbReference type="Pfam" id="PF14383">
    <property type="entry name" value="VARLMGL"/>
    <property type="match status" value="1"/>
</dbReference>
<evidence type="ECO:0000259" key="2">
    <source>
        <dbReference type="Pfam" id="PF14383"/>
    </source>
</evidence>
<dbReference type="EMBL" id="PYDT01000009">
    <property type="protein sequence ID" value="THU51673.1"/>
    <property type="molecule type" value="Genomic_DNA"/>
</dbReference>
<evidence type="ECO:0000256" key="1">
    <source>
        <dbReference type="SAM" id="MobiDB-lite"/>
    </source>
</evidence>
<feature type="compositionally biased region" description="Basic and acidic residues" evidence="1">
    <location>
        <begin position="283"/>
        <end position="307"/>
    </location>
</feature>
<evidence type="ECO:0000313" key="4">
    <source>
        <dbReference type="Proteomes" id="UP000317650"/>
    </source>
</evidence>
<feature type="domain" description="DUF3741" evidence="2">
    <location>
        <begin position="192"/>
        <end position="206"/>
    </location>
</feature>
<name>A0A4S8ISK6_MUSBA</name>
<sequence>MRRIRGKEEKGGAAGPTHHANPRSETSAGARTEYLALASPAHPHLPSDGITPHCEATDQKQHLRWSTPKKGPMRTPRSHSFPNHTWLVIPSPIHCSFKCKARPGSPAGLSFHSNPSLTSFPDLRDDKILDRTLVPALLSLSLMKTPRRPPLDFNSDAAGCLSGVIRRLLCASLRHNVHSQGVAMQKKKPPASPCVVARLMGLDSMPVFPYTPPDSVKRSRSANSAESWPGVWCSEGSSGVQIKTSLSFRGAPTYLRQENEEFLVLSFAPESKAETTMAKGRKDKASTGDSKEREANRTERRVTEKKTRNQQKNSHKQQQNLPEREHKNGRGSVVPSPKEKLRRDSCTVTKLGGSNVKAAEQKKMQKLAAAQAKNEAGCSSQDSSPVSVLDYGFMDGEYSISVSPPTSDDERRQQSPRRRLSNKFENLNSTSPCSHTETISGITKSSRAEQVVRRDWSHIWEKICTLTEEDLKSTTWPSGDDWRSEEVGEIAAAVALEMLDVVVMETASELSSYATRSRP</sequence>
<protein>
    <recommendedName>
        <fullName evidence="2">DUF3741 domain-containing protein</fullName>
    </recommendedName>
</protein>
<feature type="region of interest" description="Disordered" evidence="1">
    <location>
        <begin position="1"/>
        <end position="79"/>
    </location>
</feature>
<organism evidence="3 4">
    <name type="scientific">Musa balbisiana</name>
    <name type="common">Banana</name>
    <dbReference type="NCBI Taxonomy" id="52838"/>
    <lineage>
        <taxon>Eukaryota</taxon>
        <taxon>Viridiplantae</taxon>
        <taxon>Streptophyta</taxon>
        <taxon>Embryophyta</taxon>
        <taxon>Tracheophyta</taxon>
        <taxon>Spermatophyta</taxon>
        <taxon>Magnoliopsida</taxon>
        <taxon>Liliopsida</taxon>
        <taxon>Zingiberales</taxon>
        <taxon>Musaceae</taxon>
        <taxon>Musa</taxon>
    </lineage>
</organism>
<dbReference type="Proteomes" id="UP000317650">
    <property type="component" value="Chromosome 6"/>
</dbReference>